<comment type="caution">
    <text evidence="1">The sequence shown here is derived from an EMBL/GenBank/DDBJ whole genome shotgun (WGS) entry which is preliminary data.</text>
</comment>
<evidence type="ECO:0000313" key="1">
    <source>
        <dbReference type="EMBL" id="GCA70825.1"/>
    </source>
</evidence>
<name>A0A5A5R7J9_MICAE</name>
<evidence type="ECO:0000313" key="2">
    <source>
        <dbReference type="Proteomes" id="UP000323569"/>
    </source>
</evidence>
<protein>
    <submittedName>
        <fullName evidence="1">Uncharacterized protein</fullName>
    </submittedName>
</protein>
<reference evidence="1 2" key="1">
    <citation type="submission" date="2018-09" db="EMBL/GenBank/DDBJ databases">
        <title>Evolutionary history of phycoerythrin pigmentation in the water bloom-forming cyanobacterium Microcystis aeruginosa.</title>
        <authorList>
            <person name="Tanabe Y."/>
            <person name="Tanabe Y."/>
            <person name="Yamaguchi H."/>
        </authorList>
    </citation>
    <scope>NUCLEOTIDE SEQUENCE [LARGE SCALE GENOMIC DNA]</scope>
    <source>
        <strain evidence="1 2">NIES-2519</strain>
    </source>
</reference>
<dbReference type="AlphaFoldDB" id="A0A5A5R7J9"/>
<dbReference type="Proteomes" id="UP000323569">
    <property type="component" value="Unassembled WGS sequence"/>
</dbReference>
<sequence length="43" mass="4846">MKTLRQTSIAIADYLPSKEPQRNDFFHHQPVSSFLIVCGSPKG</sequence>
<gene>
    <name evidence="1" type="ORF">MiYa_02360</name>
</gene>
<dbReference type="EMBL" id="BHVO01000036">
    <property type="protein sequence ID" value="GCA70825.1"/>
    <property type="molecule type" value="Genomic_DNA"/>
</dbReference>
<accession>A0A5A5R7J9</accession>
<proteinExistence type="predicted"/>
<organism evidence="1 2">
    <name type="scientific">Microcystis aeruginosa NIES-2519</name>
    <dbReference type="NCBI Taxonomy" id="2303981"/>
    <lineage>
        <taxon>Bacteria</taxon>
        <taxon>Bacillati</taxon>
        <taxon>Cyanobacteriota</taxon>
        <taxon>Cyanophyceae</taxon>
        <taxon>Oscillatoriophycideae</taxon>
        <taxon>Chroococcales</taxon>
        <taxon>Microcystaceae</taxon>
        <taxon>Microcystis</taxon>
    </lineage>
</organism>